<dbReference type="GO" id="GO:0005739">
    <property type="term" value="C:mitochondrion"/>
    <property type="evidence" value="ECO:0007669"/>
    <property type="project" value="TreeGrafter"/>
</dbReference>
<keyword evidence="2" id="KW-0808">Transferase</keyword>
<proteinExistence type="inferred from homology"/>
<accession>A0A9P7RSU0</accession>
<dbReference type="InterPro" id="IPR003673">
    <property type="entry name" value="CoA-Trfase_fam_III"/>
</dbReference>
<feature type="transmembrane region" description="Helical" evidence="3">
    <location>
        <begin position="17"/>
        <end position="37"/>
    </location>
</feature>
<dbReference type="SUPFAM" id="SSF89796">
    <property type="entry name" value="CoA-transferase family III (CaiB/BaiF)"/>
    <property type="match status" value="1"/>
</dbReference>
<gene>
    <name evidence="4" type="ORF">E1B28_012571</name>
</gene>
<dbReference type="AlphaFoldDB" id="A0A9P7RSU0"/>
<dbReference type="EMBL" id="CM032188">
    <property type="protein sequence ID" value="KAG7088596.1"/>
    <property type="molecule type" value="Genomic_DNA"/>
</dbReference>
<evidence type="ECO:0000313" key="5">
    <source>
        <dbReference type="Proteomes" id="UP001049176"/>
    </source>
</evidence>
<dbReference type="OrthoDB" id="5863171at2759"/>
<reference evidence="4" key="1">
    <citation type="journal article" date="2021" name="Genome Biol. Evol.">
        <title>The assembled and annotated genome of the fairy-ring fungus Marasmius oreades.</title>
        <authorList>
            <person name="Hiltunen M."/>
            <person name="Ament-Velasquez S.L."/>
            <person name="Johannesson H."/>
        </authorList>
    </citation>
    <scope>NUCLEOTIDE SEQUENCE</scope>
    <source>
        <strain evidence="4">03SP1</strain>
    </source>
</reference>
<dbReference type="Gene3D" id="3.40.50.10540">
    <property type="entry name" value="Crotonobetainyl-coa:carnitine coa-transferase, domain 1"/>
    <property type="match status" value="1"/>
</dbReference>
<dbReference type="GeneID" id="66081646"/>
<comment type="caution">
    <text evidence="4">The sequence shown here is derived from an EMBL/GenBank/DDBJ whole genome shotgun (WGS) entry which is preliminary data.</text>
</comment>
<dbReference type="Proteomes" id="UP001049176">
    <property type="component" value="Chromosome 8"/>
</dbReference>
<dbReference type="PANTHER" id="PTHR48207">
    <property type="entry name" value="SUCCINATE--HYDROXYMETHYLGLUTARATE COA-TRANSFERASE"/>
    <property type="match status" value="1"/>
</dbReference>
<dbReference type="GO" id="GO:0047369">
    <property type="term" value="F:succinate-hydroxymethylglutarate CoA-transferase activity"/>
    <property type="evidence" value="ECO:0007669"/>
    <property type="project" value="TreeGrafter"/>
</dbReference>
<dbReference type="Pfam" id="PF02515">
    <property type="entry name" value="CoA_transf_3"/>
    <property type="match status" value="1"/>
</dbReference>
<organism evidence="4 5">
    <name type="scientific">Marasmius oreades</name>
    <name type="common">fairy-ring Marasmius</name>
    <dbReference type="NCBI Taxonomy" id="181124"/>
    <lineage>
        <taxon>Eukaryota</taxon>
        <taxon>Fungi</taxon>
        <taxon>Dikarya</taxon>
        <taxon>Basidiomycota</taxon>
        <taxon>Agaricomycotina</taxon>
        <taxon>Agaricomycetes</taxon>
        <taxon>Agaricomycetidae</taxon>
        <taxon>Agaricales</taxon>
        <taxon>Marasmiineae</taxon>
        <taxon>Marasmiaceae</taxon>
        <taxon>Marasmius</taxon>
    </lineage>
</organism>
<dbReference type="KEGG" id="more:E1B28_012571"/>
<evidence type="ECO:0000256" key="1">
    <source>
        <dbReference type="ARBA" id="ARBA00008383"/>
    </source>
</evidence>
<evidence type="ECO:0000313" key="4">
    <source>
        <dbReference type="EMBL" id="KAG7088596.1"/>
    </source>
</evidence>
<dbReference type="InterPro" id="IPR050483">
    <property type="entry name" value="CoA-transferase_III_domain"/>
</dbReference>
<keyword evidence="3" id="KW-0472">Membrane</keyword>
<dbReference type="InterPro" id="IPR044855">
    <property type="entry name" value="CoA-Trfase_III_dom3_sf"/>
</dbReference>
<dbReference type="InterPro" id="IPR023606">
    <property type="entry name" value="CoA-Trfase_III_dom_1_sf"/>
</dbReference>
<keyword evidence="5" id="KW-1185">Reference proteome</keyword>
<evidence type="ECO:0000256" key="3">
    <source>
        <dbReference type="SAM" id="Phobius"/>
    </source>
</evidence>
<evidence type="ECO:0000256" key="2">
    <source>
        <dbReference type="ARBA" id="ARBA00022679"/>
    </source>
</evidence>
<protein>
    <recommendedName>
        <fullName evidence="6">CAIB/BAIF family enzyme</fullName>
    </recommendedName>
</protein>
<dbReference type="PANTHER" id="PTHR48207:SF3">
    <property type="entry name" value="SUCCINATE--HYDROXYMETHYLGLUTARATE COA-TRANSFERASE"/>
    <property type="match status" value="1"/>
</dbReference>
<evidence type="ECO:0008006" key="6">
    <source>
        <dbReference type="Google" id="ProtNLM"/>
    </source>
</evidence>
<dbReference type="Gene3D" id="3.30.1540.10">
    <property type="entry name" value="formyl-coa transferase, domain 3"/>
    <property type="match status" value="1"/>
</dbReference>
<sequence length="480" mass="53267">MVRLGIRTVTRSEDYRYILYLLLPTSNLFFSMLSPVLRRALNVKSRSHFLLTVRHFQTLDEAGRCSDEPMPPPLKGIKVLDLTRILAGPTATMLLADLGADVIKVEQIGKGDDTRTWNPPAAPLLPEAQQPVGSTHLPPESAYYLAINRNKRSITVDFKSPQGLEIVRKLVERSDVLVENFIAGKLAELGLGWEHCKEINPRLIYASVTGYGQTGPYRQNAGYDVIIEGEAGLMHITGEPDRPPCKVGVAATDIATGLYTHGAIMAALISRQQTGKGVWIDANLFECQIAGLANIASNYLIAGQEATRHGTAHPSVVPYEVFPCKDGFLMIGAGNDKQFKTLCTKVLDIPSLPTDPIFFSNTARVKNRKELIQIITDEFMKDTKEVWLERFRGSGVPHGPINNMHETFNHPQAIARKVAVEVDHPRTGKIKLVAPPISYNGQKMPVRRHPPWLSEHTDEVLTELGYSQEKIKEFREVGVV</sequence>
<comment type="similarity">
    <text evidence="1">Belongs to the CoA-transferase III family.</text>
</comment>
<keyword evidence="3" id="KW-0812">Transmembrane</keyword>
<keyword evidence="3" id="KW-1133">Transmembrane helix</keyword>
<dbReference type="RefSeq" id="XP_043005067.1">
    <property type="nucleotide sequence ID" value="XM_043157699.1"/>
</dbReference>
<name>A0A9P7RSU0_9AGAR</name>